<reference evidence="2" key="1">
    <citation type="submission" date="2021-01" db="EMBL/GenBank/DDBJ databases">
        <authorList>
            <consortium name="Genoscope - CEA"/>
            <person name="William W."/>
        </authorList>
    </citation>
    <scope>NUCLEOTIDE SEQUENCE</scope>
</reference>
<protein>
    <submittedName>
        <fullName evidence="2">(rape) hypothetical protein</fullName>
    </submittedName>
</protein>
<sequence>MKQSNRLMPQHLNIRQNLASLQHKLFHSCSTCTTSCLIRTNHHPLHGITNGKPSAILNAELLSTTTTVPLSAANSQNFLLMDPPALNKAISTPSKHSAVSSSTACSPPVDSRPISGSPLHTAHRNSRDRLSPSLPQHRRRQI</sequence>
<dbReference type="Proteomes" id="UP001295469">
    <property type="component" value="Chromosome C09"/>
</dbReference>
<feature type="compositionally biased region" description="Polar residues" evidence="1">
    <location>
        <begin position="90"/>
        <end position="105"/>
    </location>
</feature>
<feature type="region of interest" description="Disordered" evidence="1">
    <location>
        <begin position="90"/>
        <end position="142"/>
    </location>
</feature>
<dbReference type="AlphaFoldDB" id="A0A816J2C7"/>
<accession>A0A816J2C7</accession>
<dbReference type="EMBL" id="HG994373">
    <property type="protein sequence ID" value="CAF1765631.1"/>
    <property type="molecule type" value="Genomic_DNA"/>
</dbReference>
<evidence type="ECO:0000256" key="1">
    <source>
        <dbReference type="SAM" id="MobiDB-lite"/>
    </source>
</evidence>
<gene>
    <name evidence="2" type="ORF">DARMORV10_C09P48720.1</name>
</gene>
<organism evidence="2">
    <name type="scientific">Brassica napus</name>
    <name type="common">Rape</name>
    <dbReference type="NCBI Taxonomy" id="3708"/>
    <lineage>
        <taxon>Eukaryota</taxon>
        <taxon>Viridiplantae</taxon>
        <taxon>Streptophyta</taxon>
        <taxon>Embryophyta</taxon>
        <taxon>Tracheophyta</taxon>
        <taxon>Spermatophyta</taxon>
        <taxon>Magnoliopsida</taxon>
        <taxon>eudicotyledons</taxon>
        <taxon>Gunneridae</taxon>
        <taxon>Pentapetalae</taxon>
        <taxon>rosids</taxon>
        <taxon>malvids</taxon>
        <taxon>Brassicales</taxon>
        <taxon>Brassicaceae</taxon>
        <taxon>Brassiceae</taxon>
        <taxon>Brassica</taxon>
    </lineage>
</organism>
<evidence type="ECO:0000313" key="2">
    <source>
        <dbReference type="EMBL" id="CAF1765631.1"/>
    </source>
</evidence>
<name>A0A816J2C7_BRANA</name>
<proteinExistence type="predicted"/>